<feature type="region of interest" description="Disordered" evidence="8">
    <location>
        <begin position="167"/>
        <end position="207"/>
    </location>
</feature>
<keyword evidence="5" id="KW-0862">Zinc</keyword>
<dbReference type="PANTHER" id="PTHR45740">
    <property type="entry name" value="POLY [ADP-RIBOSE] POLYMERASE"/>
    <property type="match status" value="1"/>
</dbReference>
<dbReference type="SMART" id="SM00356">
    <property type="entry name" value="ZnF_C3H1"/>
    <property type="match status" value="2"/>
</dbReference>
<dbReference type="Gene3D" id="3.30.720.50">
    <property type="match status" value="2"/>
</dbReference>
<feature type="domain" description="WWE" evidence="10">
    <location>
        <begin position="272"/>
        <end position="354"/>
    </location>
</feature>
<name>A0A6J2VCT4_CHACN</name>
<evidence type="ECO:0000313" key="11">
    <source>
        <dbReference type="Proteomes" id="UP000504632"/>
    </source>
</evidence>
<dbReference type="FunCoup" id="A0A6J2VCT4">
    <property type="interactions" value="36"/>
</dbReference>
<dbReference type="Gene3D" id="2.30.30.1190">
    <property type="match status" value="1"/>
</dbReference>
<dbReference type="InterPro" id="IPR041367">
    <property type="entry name" value="Znf-CCCH_4"/>
</dbReference>
<feature type="domain" description="C3H1-type" evidence="9">
    <location>
        <begin position="144"/>
        <end position="168"/>
    </location>
</feature>
<evidence type="ECO:0000256" key="8">
    <source>
        <dbReference type="SAM" id="MobiDB-lite"/>
    </source>
</evidence>
<keyword evidence="11" id="KW-1185">Reference proteome</keyword>
<dbReference type="GO" id="GO:0005634">
    <property type="term" value="C:nucleus"/>
    <property type="evidence" value="ECO:0007669"/>
    <property type="project" value="UniProtKB-SubCell"/>
</dbReference>
<gene>
    <name evidence="12" type="primary">LOC115811483</name>
</gene>
<keyword evidence="6" id="KW-0539">Nucleus</keyword>
<dbReference type="Pfam" id="PF23466">
    <property type="entry name" value="WWE_4"/>
    <property type="match status" value="1"/>
</dbReference>
<feature type="domain" description="WWE" evidence="10">
    <location>
        <begin position="356"/>
        <end position="430"/>
    </location>
</feature>
<comment type="subcellular location">
    <subcellularLocation>
        <location evidence="1">Nucleus</location>
    </subcellularLocation>
</comment>
<evidence type="ECO:0000259" key="10">
    <source>
        <dbReference type="SMART" id="SM00678"/>
    </source>
</evidence>
<dbReference type="Pfam" id="PF18044">
    <property type="entry name" value="zf-CCCH_4"/>
    <property type="match status" value="1"/>
</dbReference>
<evidence type="ECO:0000256" key="4">
    <source>
        <dbReference type="ARBA" id="ARBA00022771"/>
    </source>
</evidence>
<dbReference type="AlphaFoldDB" id="A0A6J2VCT4"/>
<evidence type="ECO:0000259" key="9">
    <source>
        <dbReference type="SMART" id="SM00356"/>
    </source>
</evidence>
<accession>A0A6J2VCT4</accession>
<dbReference type="GO" id="GO:1990404">
    <property type="term" value="F:NAD+-protein mono-ADP-ribosyltransferase activity"/>
    <property type="evidence" value="ECO:0007669"/>
    <property type="project" value="TreeGrafter"/>
</dbReference>
<evidence type="ECO:0000256" key="2">
    <source>
        <dbReference type="ARBA" id="ARBA00004906"/>
    </source>
</evidence>
<comment type="pathway">
    <text evidence="2">Protein modification; protein ubiquitination.</text>
</comment>
<dbReference type="Gene3D" id="4.10.1000.10">
    <property type="entry name" value="Zinc finger, CCCH-type"/>
    <property type="match status" value="1"/>
</dbReference>
<feature type="compositionally biased region" description="Basic residues" evidence="8">
    <location>
        <begin position="181"/>
        <end position="192"/>
    </location>
</feature>
<reference evidence="12" key="1">
    <citation type="submission" date="2025-08" db="UniProtKB">
        <authorList>
            <consortium name="RefSeq"/>
        </authorList>
    </citation>
    <scope>IDENTIFICATION</scope>
</reference>
<evidence type="ECO:0000256" key="6">
    <source>
        <dbReference type="ARBA" id="ARBA00023242"/>
    </source>
</evidence>
<evidence type="ECO:0000256" key="7">
    <source>
        <dbReference type="ARBA" id="ARBA00024347"/>
    </source>
</evidence>
<feature type="compositionally biased region" description="Acidic residues" evidence="8">
    <location>
        <begin position="107"/>
        <end position="118"/>
    </location>
</feature>
<evidence type="ECO:0000256" key="3">
    <source>
        <dbReference type="ARBA" id="ARBA00022723"/>
    </source>
</evidence>
<comment type="similarity">
    <text evidence="7">Belongs to the ARTD/PARP family.</text>
</comment>
<evidence type="ECO:0000256" key="5">
    <source>
        <dbReference type="ARBA" id="ARBA00022833"/>
    </source>
</evidence>
<dbReference type="UniPathway" id="UPA00143"/>
<organism evidence="11 12">
    <name type="scientific">Chanos chanos</name>
    <name type="common">Milkfish</name>
    <name type="synonym">Mugil chanos</name>
    <dbReference type="NCBI Taxonomy" id="29144"/>
    <lineage>
        <taxon>Eukaryota</taxon>
        <taxon>Metazoa</taxon>
        <taxon>Chordata</taxon>
        <taxon>Craniata</taxon>
        <taxon>Vertebrata</taxon>
        <taxon>Euteleostomi</taxon>
        <taxon>Actinopterygii</taxon>
        <taxon>Neopterygii</taxon>
        <taxon>Teleostei</taxon>
        <taxon>Ostariophysi</taxon>
        <taxon>Gonorynchiformes</taxon>
        <taxon>Chanidae</taxon>
        <taxon>Chanos</taxon>
    </lineage>
</organism>
<dbReference type="InParanoid" id="A0A6J2VCT4"/>
<keyword evidence="4" id="KW-0863">Zinc-finger</keyword>
<dbReference type="InterPro" id="IPR004170">
    <property type="entry name" value="WWE_dom"/>
</dbReference>
<proteinExistence type="inferred from homology"/>
<dbReference type="InterPro" id="IPR051712">
    <property type="entry name" value="ARTD-AVP"/>
</dbReference>
<dbReference type="InterPro" id="IPR037197">
    <property type="entry name" value="WWE_dom_sf"/>
</dbReference>
<dbReference type="GO" id="GO:0016567">
    <property type="term" value="P:protein ubiquitination"/>
    <property type="evidence" value="ECO:0007669"/>
    <property type="project" value="UniProtKB-UniPathway"/>
</dbReference>
<dbReference type="GeneID" id="115811483"/>
<dbReference type="Proteomes" id="UP000504632">
    <property type="component" value="Chromosome 1"/>
</dbReference>
<protein>
    <submittedName>
        <fullName evidence="12">Protein mono-ADP-ribosyltransferase PARP12</fullName>
    </submittedName>
</protein>
<dbReference type="InterPro" id="IPR018123">
    <property type="entry name" value="WWE-dom_subgr"/>
</dbReference>
<dbReference type="GO" id="GO:0008270">
    <property type="term" value="F:zinc ion binding"/>
    <property type="evidence" value="ECO:0007669"/>
    <property type="project" value="UniProtKB-KW"/>
</dbReference>
<dbReference type="Pfam" id="PF02825">
    <property type="entry name" value="WWE"/>
    <property type="match status" value="2"/>
</dbReference>
<evidence type="ECO:0000256" key="1">
    <source>
        <dbReference type="ARBA" id="ARBA00004123"/>
    </source>
</evidence>
<dbReference type="SMART" id="SM00678">
    <property type="entry name" value="WWE"/>
    <property type="match status" value="2"/>
</dbReference>
<dbReference type="RefSeq" id="XP_030629603.1">
    <property type="nucleotide sequence ID" value="XM_030773743.1"/>
</dbReference>
<feature type="compositionally biased region" description="Polar residues" evidence="8">
    <location>
        <begin position="167"/>
        <end position="176"/>
    </location>
</feature>
<feature type="domain" description="C3H1-type" evidence="9">
    <location>
        <begin position="124"/>
        <end position="143"/>
    </location>
</feature>
<dbReference type="SUPFAM" id="SSF117839">
    <property type="entry name" value="WWE domain"/>
    <property type="match status" value="2"/>
</dbReference>
<feature type="region of interest" description="Disordered" evidence="8">
    <location>
        <begin position="104"/>
        <end position="126"/>
    </location>
</feature>
<dbReference type="InterPro" id="IPR000571">
    <property type="entry name" value="Znf_CCCH"/>
</dbReference>
<keyword evidence="3" id="KW-0479">Metal-binding</keyword>
<sequence>MLPSSQELWIQIQLWGFQLLQGSRFSGGIFLQQEPSGSSYHGDNGARSSHCKGSACLQSLVLLLLLSPQRLCLHLGLLSLVLLNELDKYSDIYNSPDGSCSDFSITDTDDPTDSDAQSEPEAPAPKPCEYYNNGNCRFGKKCRDLHVCKYFLKGSCRYGAACRLKHTQSGSNQGGANHSGNSRRRRGHRRRSSSSSSESDEDSGRPYRWQLDLGNGWEDVANDYILEAQYSRPNTRGITIYNTPCGAITIDFTKMRIKKKTNLRVRRKGSSQTEWIWYYCGDNGWYYYGQKGKASPIQSSDLESAFQTNPRGSKTFNVDSTTYEIKFKDMSQRNLSTGHRRRVVRRPKYDCAKDGGKVPQWQFGGKNSRWHTFKRTHGCTVSSADIEAAYQQNPNGCMNFTVGGQPYKLDFSNMTQTNLSTNKTRRIQRV</sequence>
<dbReference type="GO" id="GO:0003950">
    <property type="term" value="F:NAD+ poly-ADP-ribosyltransferase activity"/>
    <property type="evidence" value="ECO:0007669"/>
    <property type="project" value="TreeGrafter"/>
</dbReference>
<dbReference type="OrthoDB" id="20729at2759"/>
<dbReference type="PANTHER" id="PTHR45740:SF14">
    <property type="entry name" value="NOVEL PROTEIN"/>
    <property type="match status" value="1"/>
</dbReference>
<evidence type="ECO:0000313" key="12">
    <source>
        <dbReference type="RefSeq" id="XP_030629603.1"/>
    </source>
</evidence>